<gene>
    <name evidence="2" type="ORF">V474_21420</name>
</gene>
<dbReference type="AlphaFoldDB" id="A0A0J7XTS3"/>
<keyword evidence="1" id="KW-0732">Signal</keyword>
<dbReference type="EMBL" id="JACU01000006">
    <property type="protein sequence ID" value="KMS54443.1"/>
    <property type="molecule type" value="Genomic_DNA"/>
</dbReference>
<evidence type="ECO:0008006" key="4">
    <source>
        <dbReference type="Google" id="ProtNLM"/>
    </source>
</evidence>
<feature type="chain" id="PRO_5005292079" description="Lipoprotein" evidence="1">
    <location>
        <begin position="28"/>
        <end position="95"/>
    </location>
</feature>
<reference evidence="2 3" key="1">
    <citation type="journal article" date="2015" name="G3 (Bethesda)">
        <title>Insights into Ongoing Evolution of the Hexachlorocyclohexane Catabolic Pathway from Comparative Genomics of Ten Sphingomonadaceae Strains.</title>
        <authorList>
            <person name="Pearce S.L."/>
            <person name="Oakeshott J.G."/>
            <person name="Pandey G."/>
        </authorList>
    </citation>
    <scope>NUCLEOTIDE SEQUENCE [LARGE SCALE GENOMIC DNA]</scope>
    <source>
        <strain evidence="2 3">LL02</strain>
    </source>
</reference>
<dbReference type="PROSITE" id="PS51257">
    <property type="entry name" value="PROKAR_LIPOPROTEIN"/>
    <property type="match status" value="1"/>
</dbReference>
<organism evidence="2 3">
    <name type="scientific">Novosphingobium barchaimii LL02</name>
    <dbReference type="NCBI Taxonomy" id="1114963"/>
    <lineage>
        <taxon>Bacteria</taxon>
        <taxon>Pseudomonadati</taxon>
        <taxon>Pseudomonadota</taxon>
        <taxon>Alphaproteobacteria</taxon>
        <taxon>Sphingomonadales</taxon>
        <taxon>Sphingomonadaceae</taxon>
        <taxon>Novosphingobium</taxon>
    </lineage>
</organism>
<dbReference type="PATRIC" id="fig|1114963.3.peg.3123"/>
<evidence type="ECO:0000313" key="2">
    <source>
        <dbReference type="EMBL" id="KMS54443.1"/>
    </source>
</evidence>
<feature type="signal peptide" evidence="1">
    <location>
        <begin position="1"/>
        <end position="27"/>
    </location>
</feature>
<proteinExistence type="predicted"/>
<evidence type="ECO:0000256" key="1">
    <source>
        <dbReference type="SAM" id="SignalP"/>
    </source>
</evidence>
<dbReference type="OrthoDB" id="9861771at2"/>
<sequence length="95" mass="11018">MKQMRYAMAMRWLCIPLLGLTSACDSAVISKAKRAENDGNIIDNDMMTQMYPRSYRPGSPPYLERDYEAGADFICAEIKLKYRRDICSEPEINWK</sequence>
<name>A0A0J7XTS3_9SPHN</name>
<dbReference type="Proteomes" id="UP000052268">
    <property type="component" value="Unassembled WGS sequence"/>
</dbReference>
<protein>
    <recommendedName>
        <fullName evidence="4">Lipoprotein</fullName>
    </recommendedName>
</protein>
<comment type="caution">
    <text evidence="2">The sequence shown here is derived from an EMBL/GenBank/DDBJ whole genome shotgun (WGS) entry which is preliminary data.</text>
</comment>
<accession>A0A0J7XTS3</accession>
<dbReference type="RefSeq" id="WP_059152276.1">
    <property type="nucleotide sequence ID" value="NZ_KQ130455.1"/>
</dbReference>
<evidence type="ECO:0000313" key="3">
    <source>
        <dbReference type="Proteomes" id="UP000052268"/>
    </source>
</evidence>
<keyword evidence="3" id="KW-1185">Reference proteome</keyword>